<dbReference type="HOGENOM" id="CLU_3286649_0_0_10"/>
<evidence type="ECO:0000313" key="1">
    <source>
        <dbReference type="EMBL" id="AEK24157.1"/>
    </source>
</evidence>
<dbReference type="Proteomes" id="UP000008895">
    <property type="component" value="Chromosome"/>
</dbReference>
<accession>F9YU39</accession>
<dbReference type="EMBL" id="CP002113">
    <property type="protein sequence ID" value="AEK24157.1"/>
    <property type="molecule type" value="Genomic_DNA"/>
</dbReference>
<dbReference type="STRING" id="860228.Ccan_20410"/>
<reference evidence="1 2" key="1">
    <citation type="journal article" date="2011" name="J. Bacteriol.">
        <title>Complete genome sequence of the dog commensal and human pathogen Capnocytophaga canimorsus strain 5.</title>
        <authorList>
            <person name="Manfredi P."/>
            <person name="Pagni M."/>
            <person name="Cornelis G.R."/>
        </authorList>
    </citation>
    <scope>NUCLEOTIDE SEQUENCE [LARGE SCALE GENOMIC DNA]</scope>
    <source>
        <strain evidence="2">5</strain>
    </source>
</reference>
<keyword evidence="2" id="KW-1185">Reference proteome</keyword>
<name>F9YU39_CAPCC</name>
<gene>
    <name evidence="1" type="ordered locus">Ccan_20410</name>
</gene>
<evidence type="ECO:0000313" key="2">
    <source>
        <dbReference type="Proteomes" id="UP000008895"/>
    </source>
</evidence>
<sequence>MIYLRRLITNSLRFRFYLIRKNFNTYWNNFSTFVHYEINF</sequence>
<dbReference type="AlphaFoldDB" id="F9YU39"/>
<organism evidence="1 2">
    <name type="scientific">Capnocytophaga canimorsus (strain 5)</name>
    <dbReference type="NCBI Taxonomy" id="860228"/>
    <lineage>
        <taxon>Bacteria</taxon>
        <taxon>Pseudomonadati</taxon>
        <taxon>Bacteroidota</taxon>
        <taxon>Flavobacteriia</taxon>
        <taxon>Flavobacteriales</taxon>
        <taxon>Flavobacteriaceae</taxon>
        <taxon>Capnocytophaga</taxon>
    </lineage>
</organism>
<dbReference type="KEGG" id="ccm:Ccan_20410"/>
<protein>
    <submittedName>
        <fullName evidence="1">Uncharacterized protein</fullName>
    </submittedName>
</protein>
<proteinExistence type="predicted"/>